<proteinExistence type="predicted"/>
<keyword evidence="2" id="KW-1185">Reference proteome</keyword>
<dbReference type="GO" id="GO:0003682">
    <property type="term" value="F:chromatin binding"/>
    <property type="evidence" value="ECO:0007669"/>
    <property type="project" value="InterPro"/>
</dbReference>
<dbReference type="STRING" id="1089305.SAMN05444148_2428"/>
<gene>
    <name evidence="1" type="ORF">SAMN05444148_2428</name>
</gene>
<dbReference type="InterPro" id="IPR052637">
    <property type="entry name" value="KLHDC3-like"/>
</dbReference>
<protein>
    <submittedName>
        <fullName evidence="1">Galactose oxidase, central domain</fullName>
    </submittedName>
</protein>
<evidence type="ECO:0000313" key="1">
    <source>
        <dbReference type="EMBL" id="SHH60376.1"/>
    </source>
</evidence>
<dbReference type="SUPFAM" id="SSF49313">
    <property type="entry name" value="Cadherin-like"/>
    <property type="match status" value="1"/>
</dbReference>
<accession>A0A1M5UC07</accession>
<reference evidence="2" key="1">
    <citation type="submission" date="2016-11" db="EMBL/GenBank/DDBJ databases">
        <authorList>
            <person name="Varghese N."/>
            <person name="Submissions S."/>
        </authorList>
    </citation>
    <scope>NUCLEOTIDE SEQUENCE [LARGE SCALE GENOMIC DNA]</scope>
    <source>
        <strain evidence="2">DSM 25330</strain>
    </source>
</reference>
<organism evidence="1 2">
    <name type="scientific">Winogradskyella jejuensis</name>
    <dbReference type="NCBI Taxonomy" id="1089305"/>
    <lineage>
        <taxon>Bacteria</taxon>
        <taxon>Pseudomonadati</taxon>
        <taxon>Bacteroidota</taxon>
        <taxon>Flavobacteriia</taxon>
        <taxon>Flavobacteriales</taxon>
        <taxon>Flavobacteriaceae</taxon>
        <taxon>Winogradskyella</taxon>
    </lineage>
</organism>
<name>A0A1M5UC07_9FLAO</name>
<dbReference type="SUPFAM" id="SSF117281">
    <property type="entry name" value="Kelch motif"/>
    <property type="match status" value="1"/>
</dbReference>
<dbReference type="Proteomes" id="UP000184522">
    <property type="component" value="Unassembled WGS sequence"/>
</dbReference>
<dbReference type="Gene3D" id="2.60.40.60">
    <property type="entry name" value="Cadherins"/>
    <property type="match status" value="1"/>
</dbReference>
<dbReference type="PANTHER" id="PTHR46461:SF2">
    <property type="entry name" value="ATTRACTIN"/>
    <property type="match status" value="1"/>
</dbReference>
<dbReference type="GO" id="GO:0005737">
    <property type="term" value="C:cytoplasm"/>
    <property type="evidence" value="ECO:0007669"/>
    <property type="project" value="TreeGrafter"/>
</dbReference>
<dbReference type="AlphaFoldDB" id="A0A1M5UC07"/>
<dbReference type="EMBL" id="FQWS01000002">
    <property type="protein sequence ID" value="SHH60376.1"/>
    <property type="molecule type" value="Genomic_DNA"/>
</dbReference>
<dbReference type="Pfam" id="PF24681">
    <property type="entry name" value="Kelch_KLHDC2_KLHL20_DRC7"/>
    <property type="match status" value="2"/>
</dbReference>
<dbReference type="PANTHER" id="PTHR46461">
    <property type="entry name" value="KELCH DOMAIN-CONTAINING PROTEIN 3"/>
    <property type="match status" value="1"/>
</dbReference>
<dbReference type="Gene3D" id="2.120.10.80">
    <property type="entry name" value="Kelch-type beta propeller"/>
    <property type="match status" value="2"/>
</dbReference>
<dbReference type="InterPro" id="IPR015919">
    <property type="entry name" value="Cadherin-like_sf"/>
</dbReference>
<dbReference type="GO" id="GO:0016020">
    <property type="term" value="C:membrane"/>
    <property type="evidence" value="ECO:0007669"/>
    <property type="project" value="InterPro"/>
</dbReference>
<dbReference type="CDD" id="cd11304">
    <property type="entry name" value="Cadherin_repeat"/>
    <property type="match status" value="1"/>
</dbReference>
<dbReference type="InterPro" id="IPR015915">
    <property type="entry name" value="Kelch-typ_b-propeller"/>
</dbReference>
<evidence type="ECO:0000313" key="2">
    <source>
        <dbReference type="Proteomes" id="UP000184522"/>
    </source>
</evidence>
<sequence length="440" mass="48151">MILWCQYNLNNELKMKKTLKFTNLLMFAVLLISFSCSDDDSVEITLEDLTVTIDENPLNGQIIGTVEVMGTSSPDFSISSQTPNGALNIDASSGELTVADAALFDFETNPVITATISAIGTSNTAAVTINLLDTHEALTGQFSEVTVTGNIFSARWRHQVVSFNNKIWVIGGEDTSGRKNDIWSSTDGITWQEETPIGNHFSERTLHTAIVFDDKIWVIGGRTIGNSLLNDVWSSPDGVTWTQVGNVPLFIDTASLTVFENKLWLVGGRTAGSQNNSDIFSTSDGITWDVETTTGSLFSPRFLHQAFVLNNKLFVTGGNDNSTVVNDTWSSTDGTNWLEENSNSNIYSPRYYHNTFVKNNDTVFLIGGASGSTGANYKDLWTSIDGVNWLENVDVFPAGYSVRRGQQTVFHNDTIIVIGGNSGSSSSSPTLLNDVWKYDF</sequence>
<dbReference type="GO" id="GO:0005509">
    <property type="term" value="F:calcium ion binding"/>
    <property type="evidence" value="ECO:0007669"/>
    <property type="project" value="InterPro"/>
</dbReference>